<dbReference type="PANTHER" id="PTHR34129">
    <property type="entry name" value="BLR1139 PROTEIN"/>
    <property type="match status" value="1"/>
</dbReference>
<evidence type="ECO:0000313" key="2">
    <source>
        <dbReference type="Proteomes" id="UP000006762"/>
    </source>
</evidence>
<dbReference type="Pfam" id="PF06108">
    <property type="entry name" value="DUF952"/>
    <property type="match status" value="1"/>
</dbReference>
<comment type="caution">
    <text evidence="1">The sequence shown here is derived from an EMBL/GenBank/DDBJ whole genome shotgun (WGS) entry which is preliminary data.</text>
</comment>
<organism evidence="1 2">
    <name type="scientific">Celeribacter baekdonensis B30</name>
    <dbReference type="NCBI Taxonomy" id="1208323"/>
    <lineage>
        <taxon>Bacteria</taxon>
        <taxon>Pseudomonadati</taxon>
        <taxon>Pseudomonadota</taxon>
        <taxon>Alphaproteobacteria</taxon>
        <taxon>Rhodobacterales</taxon>
        <taxon>Roseobacteraceae</taxon>
        <taxon>Celeribacter</taxon>
    </lineage>
</organism>
<dbReference type="STRING" id="1208323.B30_15576"/>
<dbReference type="InterPro" id="IPR009297">
    <property type="entry name" value="DUF952"/>
</dbReference>
<evidence type="ECO:0000313" key="1">
    <source>
        <dbReference type="EMBL" id="EKE69774.1"/>
    </source>
</evidence>
<dbReference type="eggNOG" id="COG3502">
    <property type="taxonomic scope" value="Bacteria"/>
</dbReference>
<proteinExistence type="predicted"/>
<dbReference type="Gene3D" id="3.20.170.20">
    <property type="entry name" value="Protein of unknown function DUF952"/>
    <property type="match status" value="1"/>
</dbReference>
<dbReference type="OrthoDB" id="9799937at2"/>
<accession>K2JGL5</accession>
<dbReference type="AlphaFoldDB" id="K2JGL5"/>
<protein>
    <recommendedName>
        <fullName evidence="3">DUF952 domain-containing protein</fullName>
    </recommendedName>
</protein>
<dbReference type="PATRIC" id="fig|1208323.3.peg.3226"/>
<dbReference type="PANTHER" id="PTHR34129:SF1">
    <property type="entry name" value="DUF952 DOMAIN-CONTAINING PROTEIN"/>
    <property type="match status" value="1"/>
</dbReference>
<dbReference type="RefSeq" id="WP_009573096.1">
    <property type="nucleotide sequence ID" value="NZ_AMRK01000009.1"/>
</dbReference>
<evidence type="ECO:0008006" key="3">
    <source>
        <dbReference type="Google" id="ProtNLM"/>
    </source>
</evidence>
<keyword evidence="2" id="KW-1185">Reference proteome</keyword>
<sequence length="117" mass="13133">MHIYKIFRASEWAAMQAGGETLGAPVDLADGYVHFSTKDQVKETVTKWFAGEEGLHILACDSDAMAPHIKWEPSRGGALFPHLYRALRMDDILWVKTLPLGPDGHLFPEDLSQRINE</sequence>
<dbReference type="SUPFAM" id="SSF56399">
    <property type="entry name" value="ADP-ribosylation"/>
    <property type="match status" value="1"/>
</dbReference>
<dbReference type="EMBL" id="AMRK01000009">
    <property type="protein sequence ID" value="EKE69774.1"/>
    <property type="molecule type" value="Genomic_DNA"/>
</dbReference>
<gene>
    <name evidence="1" type="ORF">B30_15576</name>
</gene>
<name>K2JGL5_9RHOB</name>
<reference evidence="1 2" key="1">
    <citation type="submission" date="2012-09" db="EMBL/GenBank/DDBJ databases">
        <title>Celeribacter baekdonensis B30 Genome Sequencing.</title>
        <authorList>
            <person name="Wang W."/>
        </authorList>
    </citation>
    <scope>NUCLEOTIDE SEQUENCE [LARGE SCALE GENOMIC DNA]</scope>
    <source>
        <strain evidence="1 2">B30</strain>
    </source>
</reference>
<dbReference type="Proteomes" id="UP000006762">
    <property type="component" value="Unassembled WGS sequence"/>
</dbReference>